<reference evidence="2 3" key="1">
    <citation type="submission" date="2021-06" db="EMBL/GenBank/DDBJ databases">
        <title>Genome-based taxonomic framework of Microbacterium strains isolated from marine environment, the description of four new species and reclassification of four preexisting species.</title>
        <authorList>
            <person name="Lee S.D."/>
            <person name="Kim S.-M."/>
            <person name="Byeon Y.-S."/>
            <person name="Yang H.L."/>
            <person name="Kim I.S."/>
        </authorList>
    </citation>
    <scope>NUCLEOTIDE SEQUENCE [LARGE SCALE GENOMIC DNA]</scope>
    <source>
        <strain evidence="2 3">SSW1-49</strain>
    </source>
</reference>
<evidence type="ECO:0000256" key="1">
    <source>
        <dbReference type="SAM" id="MobiDB-lite"/>
    </source>
</evidence>
<dbReference type="RefSeq" id="WP_247628196.1">
    <property type="nucleotide sequence ID" value="NZ_JAHWXN010000001.1"/>
</dbReference>
<name>A0ABT0F9L0_9MICO</name>
<dbReference type="Proteomes" id="UP001300096">
    <property type="component" value="Unassembled WGS sequence"/>
</dbReference>
<proteinExistence type="predicted"/>
<organism evidence="2 3">
    <name type="scientific">Microbacterium croceum</name>
    <dbReference type="NCBI Taxonomy" id="2851645"/>
    <lineage>
        <taxon>Bacteria</taxon>
        <taxon>Bacillati</taxon>
        <taxon>Actinomycetota</taxon>
        <taxon>Actinomycetes</taxon>
        <taxon>Micrococcales</taxon>
        <taxon>Microbacteriaceae</taxon>
        <taxon>Microbacterium</taxon>
    </lineage>
</organism>
<protein>
    <submittedName>
        <fullName evidence="2">Uncharacterized protein</fullName>
    </submittedName>
</protein>
<comment type="caution">
    <text evidence="2">The sequence shown here is derived from an EMBL/GenBank/DDBJ whole genome shotgun (WGS) entry which is preliminary data.</text>
</comment>
<gene>
    <name evidence="2" type="ORF">KZC51_01190</name>
</gene>
<keyword evidence="3" id="KW-1185">Reference proteome</keyword>
<evidence type="ECO:0000313" key="3">
    <source>
        <dbReference type="Proteomes" id="UP001300096"/>
    </source>
</evidence>
<accession>A0ABT0F9L0</accession>
<dbReference type="EMBL" id="JAHWXN010000001">
    <property type="protein sequence ID" value="MCK2034736.1"/>
    <property type="molecule type" value="Genomic_DNA"/>
</dbReference>
<evidence type="ECO:0000313" key="2">
    <source>
        <dbReference type="EMBL" id="MCK2034736.1"/>
    </source>
</evidence>
<feature type="region of interest" description="Disordered" evidence="1">
    <location>
        <begin position="1"/>
        <end position="23"/>
    </location>
</feature>
<feature type="compositionally biased region" description="Basic and acidic residues" evidence="1">
    <location>
        <begin position="1"/>
        <end position="14"/>
    </location>
</feature>
<sequence length="196" mass="21200">MESESHATEGDARKRLTKAQSSATSSALRITQALGGIIALTGPQPPANQPLWRRVDVFARADLGEVIRPGAQKDIADSLRLLVSLHNRLTDTRWTLPTAHDSAGRSILTGHGRGVTTTTSTTTATTIESVELLADVFRTVADSLESLDTRLTAQTVFTAPLPISMRAYVREIQAATARVSTQPDEAWTWESHLDAD</sequence>